<evidence type="ECO:0000259" key="4">
    <source>
        <dbReference type="PROSITE" id="PS50956"/>
    </source>
</evidence>
<dbReference type="InterPro" id="IPR036388">
    <property type="entry name" value="WH-like_DNA-bd_sf"/>
</dbReference>
<keyword evidence="1" id="KW-0805">Transcription regulation</keyword>
<comment type="caution">
    <text evidence="5">The sequence shown here is derived from an EMBL/GenBank/DDBJ whole genome shotgun (WGS) entry which is preliminary data.</text>
</comment>
<name>A0ABN1MM87_9FLAO</name>
<dbReference type="InterPro" id="IPR036390">
    <property type="entry name" value="WH_DNA-bd_sf"/>
</dbReference>
<dbReference type="InterPro" id="IPR019885">
    <property type="entry name" value="Tscrpt_reg_HTH_AsnC-type_CS"/>
</dbReference>
<keyword evidence="6" id="KW-1185">Reference proteome</keyword>
<evidence type="ECO:0000256" key="3">
    <source>
        <dbReference type="ARBA" id="ARBA00023163"/>
    </source>
</evidence>
<dbReference type="Pfam" id="PF13412">
    <property type="entry name" value="HTH_24"/>
    <property type="match status" value="1"/>
</dbReference>
<protein>
    <submittedName>
        <fullName evidence="5">Lrp/AsnC family transcriptional regulator</fullName>
    </submittedName>
</protein>
<dbReference type="PROSITE" id="PS00519">
    <property type="entry name" value="HTH_ASNC_1"/>
    <property type="match status" value="1"/>
</dbReference>
<dbReference type="PRINTS" id="PR00033">
    <property type="entry name" value="HTHASNC"/>
</dbReference>
<accession>A0ABN1MM87</accession>
<dbReference type="SUPFAM" id="SSF46785">
    <property type="entry name" value="Winged helix' DNA-binding domain"/>
    <property type="match status" value="1"/>
</dbReference>
<dbReference type="SUPFAM" id="SSF54909">
    <property type="entry name" value="Dimeric alpha+beta barrel"/>
    <property type="match status" value="1"/>
</dbReference>
<keyword evidence="3" id="KW-0804">Transcription</keyword>
<evidence type="ECO:0000313" key="5">
    <source>
        <dbReference type="EMBL" id="GAA0874065.1"/>
    </source>
</evidence>
<proteinExistence type="predicted"/>
<dbReference type="PANTHER" id="PTHR30154:SF34">
    <property type="entry name" value="TRANSCRIPTIONAL REGULATOR AZLB"/>
    <property type="match status" value="1"/>
</dbReference>
<dbReference type="InterPro" id="IPR019888">
    <property type="entry name" value="Tscrpt_reg_AsnC-like"/>
</dbReference>
<keyword evidence="2" id="KW-0238">DNA-binding</keyword>
<dbReference type="SMART" id="SM00344">
    <property type="entry name" value="HTH_ASNC"/>
    <property type="match status" value="1"/>
</dbReference>
<evidence type="ECO:0000256" key="2">
    <source>
        <dbReference type="ARBA" id="ARBA00023125"/>
    </source>
</evidence>
<dbReference type="InterPro" id="IPR000485">
    <property type="entry name" value="AsnC-type_HTH_dom"/>
</dbReference>
<dbReference type="Proteomes" id="UP001501126">
    <property type="component" value="Unassembled WGS sequence"/>
</dbReference>
<dbReference type="CDD" id="cd00090">
    <property type="entry name" value="HTH_ARSR"/>
    <property type="match status" value="1"/>
</dbReference>
<sequence>MQKKDEISFRTDELDLKILQLLRKNGKLSTKEVAQELNLTYTPTYERIRKLENNGFIKGYHAEIDLALLGKKLTVFTQVSLKVHTQEFLDDFECSVTAFPEVQLCAHISGDFDYLLQIAVRDIEDYREFIVSKLSKIDHISKLHSNFVLKLIKDQGSIY</sequence>
<feature type="domain" description="HTH asnC-type" evidence="4">
    <location>
        <begin position="12"/>
        <end position="72"/>
    </location>
</feature>
<dbReference type="EMBL" id="BAAAFH010000003">
    <property type="protein sequence ID" value="GAA0874065.1"/>
    <property type="molecule type" value="Genomic_DNA"/>
</dbReference>
<gene>
    <name evidence="5" type="ORF">GCM10009118_04730</name>
</gene>
<dbReference type="PANTHER" id="PTHR30154">
    <property type="entry name" value="LEUCINE-RESPONSIVE REGULATORY PROTEIN"/>
    <property type="match status" value="1"/>
</dbReference>
<organism evidence="5 6">
    <name type="scientific">Wandonia haliotis</name>
    <dbReference type="NCBI Taxonomy" id="574963"/>
    <lineage>
        <taxon>Bacteria</taxon>
        <taxon>Pseudomonadati</taxon>
        <taxon>Bacteroidota</taxon>
        <taxon>Flavobacteriia</taxon>
        <taxon>Flavobacteriales</taxon>
        <taxon>Crocinitomicaceae</taxon>
        <taxon>Wandonia</taxon>
    </lineage>
</organism>
<dbReference type="PROSITE" id="PS50956">
    <property type="entry name" value="HTH_ASNC_2"/>
    <property type="match status" value="1"/>
</dbReference>
<reference evidence="5 6" key="1">
    <citation type="journal article" date="2019" name="Int. J. Syst. Evol. Microbiol.">
        <title>The Global Catalogue of Microorganisms (GCM) 10K type strain sequencing project: providing services to taxonomists for standard genome sequencing and annotation.</title>
        <authorList>
            <consortium name="The Broad Institute Genomics Platform"/>
            <consortium name="The Broad Institute Genome Sequencing Center for Infectious Disease"/>
            <person name="Wu L."/>
            <person name="Ma J."/>
        </authorList>
    </citation>
    <scope>NUCLEOTIDE SEQUENCE [LARGE SCALE GENOMIC DNA]</scope>
    <source>
        <strain evidence="5 6">JCM 16083</strain>
    </source>
</reference>
<evidence type="ECO:0000313" key="6">
    <source>
        <dbReference type="Proteomes" id="UP001501126"/>
    </source>
</evidence>
<dbReference type="Pfam" id="PF01037">
    <property type="entry name" value="AsnC_trans_reg"/>
    <property type="match status" value="1"/>
</dbReference>
<dbReference type="Gene3D" id="1.10.10.10">
    <property type="entry name" value="Winged helix-like DNA-binding domain superfamily/Winged helix DNA-binding domain"/>
    <property type="match status" value="1"/>
</dbReference>
<dbReference type="InterPro" id="IPR011991">
    <property type="entry name" value="ArsR-like_HTH"/>
</dbReference>
<dbReference type="Gene3D" id="3.30.70.920">
    <property type="match status" value="1"/>
</dbReference>
<dbReference type="RefSeq" id="WP_343784734.1">
    <property type="nucleotide sequence ID" value="NZ_BAAAFH010000003.1"/>
</dbReference>
<dbReference type="InterPro" id="IPR011008">
    <property type="entry name" value="Dimeric_a/b-barrel"/>
</dbReference>
<evidence type="ECO:0000256" key="1">
    <source>
        <dbReference type="ARBA" id="ARBA00023015"/>
    </source>
</evidence>
<dbReference type="InterPro" id="IPR019887">
    <property type="entry name" value="Tscrpt_reg_AsnC/Lrp_C"/>
</dbReference>